<sequence length="315" mass="34670">MSMPETILTGEPAPAPGLRHLANVEYSDLFTILATRDRTRFREARAAYALKGGVAAPRLPAPRPPPRLRTRLSKGSTQSMSDDDLTLVNDEIELLIQQEKEAALEKGIESIEPQLLEEPVLEAVVDVAPRVFAPPAREPAPTPKRALPTAAAGEVPAAERDAVFSHYVAQIRAHYTFDAFQDTIRDILEESQKKYRPLAEGVPAPMPEPPLSAIDVEEAISERSSEVLAELSSAPEERPGVEAFVAAKKPRVERTAEPAEGTAKARFLRKQLLLDLVACALPHKLNPQWKRVKLSLGKPKAWLRASRKRDLSDVD</sequence>
<reference evidence="2 3" key="1">
    <citation type="submission" date="2021-08" db="EMBL/GenBank/DDBJ databases">
        <title>Draft Genome Sequence of Phanerochaete sordida strain YK-624.</title>
        <authorList>
            <person name="Mori T."/>
            <person name="Dohra H."/>
            <person name="Suzuki T."/>
            <person name="Kawagishi H."/>
            <person name="Hirai H."/>
        </authorList>
    </citation>
    <scope>NUCLEOTIDE SEQUENCE [LARGE SCALE GENOMIC DNA]</scope>
    <source>
        <strain evidence="2 3">YK-624</strain>
    </source>
</reference>
<accession>A0A9P3GBC6</accession>
<dbReference type="OrthoDB" id="10517739at2759"/>
<evidence type="ECO:0000313" key="3">
    <source>
        <dbReference type="Proteomes" id="UP000703269"/>
    </source>
</evidence>
<evidence type="ECO:0000256" key="1">
    <source>
        <dbReference type="SAM" id="MobiDB-lite"/>
    </source>
</evidence>
<dbReference type="Proteomes" id="UP000703269">
    <property type="component" value="Unassembled WGS sequence"/>
</dbReference>
<keyword evidence="3" id="KW-1185">Reference proteome</keyword>
<organism evidence="2 3">
    <name type="scientific">Phanerochaete sordida</name>
    <dbReference type="NCBI Taxonomy" id="48140"/>
    <lineage>
        <taxon>Eukaryota</taxon>
        <taxon>Fungi</taxon>
        <taxon>Dikarya</taxon>
        <taxon>Basidiomycota</taxon>
        <taxon>Agaricomycotina</taxon>
        <taxon>Agaricomycetes</taxon>
        <taxon>Polyporales</taxon>
        <taxon>Phanerochaetaceae</taxon>
        <taxon>Phanerochaete</taxon>
    </lineage>
</organism>
<dbReference type="AlphaFoldDB" id="A0A9P3GBC6"/>
<evidence type="ECO:0000313" key="2">
    <source>
        <dbReference type="EMBL" id="GJE91244.1"/>
    </source>
</evidence>
<name>A0A9P3GBC6_9APHY</name>
<feature type="region of interest" description="Disordered" evidence="1">
    <location>
        <begin position="56"/>
        <end position="82"/>
    </location>
</feature>
<protein>
    <submittedName>
        <fullName evidence="2">Uncharacterized protein</fullName>
    </submittedName>
</protein>
<proteinExistence type="predicted"/>
<comment type="caution">
    <text evidence="2">The sequence shown here is derived from an EMBL/GenBank/DDBJ whole genome shotgun (WGS) entry which is preliminary data.</text>
</comment>
<gene>
    <name evidence="2" type="ORF">PsYK624_073930</name>
</gene>
<dbReference type="EMBL" id="BPQB01000020">
    <property type="protein sequence ID" value="GJE91244.1"/>
    <property type="molecule type" value="Genomic_DNA"/>
</dbReference>